<sequence length="119" mass="13249">MFETRHLSSDVVPLRAHDEIDVRWRAGDGAAAAAALTQTDRDELCTNMQLHYRIHCRDFTSTHTIHEHTCREDKAKHPIPSVSMNRGGISSDRNRSSGASIRIGVFWPADAHLYAAVGV</sequence>
<evidence type="ECO:0000313" key="1">
    <source>
        <dbReference type="EMBL" id="KAF0031471.1"/>
    </source>
</evidence>
<name>A0A6A4SK15_SCOMX</name>
<reference evidence="1 2" key="1">
    <citation type="submission" date="2019-06" db="EMBL/GenBank/DDBJ databases">
        <title>Draft genomes of female and male turbot (Scophthalmus maximus).</title>
        <authorList>
            <person name="Xu H."/>
            <person name="Xu X.-W."/>
            <person name="Shao C."/>
            <person name="Chen S."/>
        </authorList>
    </citation>
    <scope>NUCLEOTIDE SEQUENCE [LARGE SCALE GENOMIC DNA]</scope>
    <source>
        <strain evidence="1">Ysfricsl-2016a</strain>
        <tissue evidence="1">Blood</tissue>
    </source>
</reference>
<organism evidence="1 2">
    <name type="scientific">Scophthalmus maximus</name>
    <name type="common">Turbot</name>
    <name type="synonym">Psetta maxima</name>
    <dbReference type="NCBI Taxonomy" id="52904"/>
    <lineage>
        <taxon>Eukaryota</taxon>
        <taxon>Metazoa</taxon>
        <taxon>Chordata</taxon>
        <taxon>Craniata</taxon>
        <taxon>Vertebrata</taxon>
        <taxon>Euteleostomi</taxon>
        <taxon>Actinopterygii</taxon>
        <taxon>Neopterygii</taxon>
        <taxon>Teleostei</taxon>
        <taxon>Neoteleostei</taxon>
        <taxon>Acanthomorphata</taxon>
        <taxon>Carangaria</taxon>
        <taxon>Pleuronectiformes</taxon>
        <taxon>Pleuronectoidei</taxon>
        <taxon>Scophthalmidae</taxon>
        <taxon>Scophthalmus</taxon>
    </lineage>
</organism>
<comment type="caution">
    <text evidence="1">The sequence shown here is derived from an EMBL/GenBank/DDBJ whole genome shotgun (WGS) entry which is preliminary data.</text>
</comment>
<proteinExistence type="predicted"/>
<gene>
    <name evidence="1" type="ORF">F2P81_016026</name>
</gene>
<accession>A0A6A4SK15</accession>
<dbReference type="EMBL" id="VEVO01000014">
    <property type="protein sequence ID" value="KAF0031471.1"/>
    <property type="molecule type" value="Genomic_DNA"/>
</dbReference>
<dbReference type="Proteomes" id="UP000438429">
    <property type="component" value="Unassembled WGS sequence"/>
</dbReference>
<evidence type="ECO:0000313" key="2">
    <source>
        <dbReference type="Proteomes" id="UP000438429"/>
    </source>
</evidence>
<protein>
    <submittedName>
        <fullName evidence="1">Uncharacterized protein</fullName>
    </submittedName>
</protein>
<dbReference type="AlphaFoldDB" id="A0A6A4SK15"/>